<gene>
    <name evidence="4" type="ORF">KSB_17290</name>
</gene>
<feature type="region of interest" description="Disordered" evidence="1">
    <location>
        <begin position="1"/>
        <end position="41"/>
    </location>
</feature>
<dbReference type="Proteomes" id="UP000654345">
    <property type="component" value="Unassembled WGS sequence"/>
</dbReference>
<organism evidence="4 5">
    <name type="scientific">Ktedonobacter robiniae</name>
    <dbReference type="NCBI Taxonomy" id="2778365"/>
    <lineage>
        <taxon>Bacteria</taxon>
        <taxon>Bacillati</taxon>
        <taxon>Chloroflexota</taxon>
        <taxon>Ktedonobacteria</taxon>
        <taxon>Ktedonobacterales</taxon>
        <taxon>Ktedonobacteraceae</taxon>
        <taxon>Ktedonobacter</taxon>
    </lineage>
</organism>
<feature type="transmembrane region" description="Helical" evidence="2">
    <location>
        <begin position="95"/>
        <end position="119"/>
    </location>
</feature>
<dbReference type="Pfam" id="PF04865">
    <property type="entry name" value="Baseplate_J"/>
    <property type="match status" value="1"/>
</dbReference>
<dbReference type="EMBL" id="BNJG01000001">
    <property type="protein sequence ID" value="GHO53254.1"/>
    <property type="molecule type" value="Genomic_DNA"/>
</dbReference>
<reference evidence="4 5" key="1">
    <citation type="journal article" date="2021" name="Int. J. Syst. Evol. Microbiol.">
        <title>Reticulibacter mediterranei gen. nov., sp. nov., within the new family Reticulibacteraceae fam. nov., and Ktedonospora formicarum gen. nov., sp. nov., Ktedonobacter robiniae sp. nov., Dictyobacter formicarum sp. nov. and Dictyobacter arantiisoli sp. nov., belonging to the class Ktedonobacteria.</title>
        <authorList>
            <person name="Yabe S."/>
            <person name="Zheng Y."/>
            <person name="Wang C.M."/>
            <person name="Sakai Y."/>
            <person name="Abe K."/>
            <person name="Yokota A."/>
            <person name="Donadio S."/>
            <person name="Cavaletti L."/>
            <person name="Monciardini P."/>
        </authorList>
    </citation>
    <scope>NUCLEOTIDE SEQUENCE [LARGE SCALE GENOMIC DNA]</scope>
    <source>
        <strain evidence="4 5">SOSP1-30</strain>
    </source>
</reference>
<evidence type="ECO:0000259" key="3">
    <source>
        <dbReference type="Pfam" id="PF04865"/>
    </source>
</evidence>
<keyword evidence="2" id="KW-1133">Transmembrane helix</keyword>
<dbReference type="RefSeq" id="WP_201370104.1">
    <property type="nucleotide sequence ID" value="NZ_BNJG01000001.1"/>
</dbReference>
<keyword evidence="2" id="KW-0812">Transmembrane</keyword>
<evidence type="ECO:0000256" key="2">
    <source>
        <dbReference type="SAM" id="Phobius"/>
    </source>
</evidence>
<sequence length="457" mass="49694">MQDKQMQNDLEQLLRELDQEQQQTRTTDDIPPIEANQEYDHQRRLYDIEIHIYPKEEAELEELANTVESVPPIDQEPEPRGRKPLAWTSEHTRPLVSISLLVCACALLVGCLLYLFPLWTATMIVTFIPISRTIETRLTVTIGNADPTHSQVPGRLLPTVTMSQAHTVATTGKAHQDAQSAHGYITFYNSATYGQTIPAGTLVTATNGTQVTTDQDANIGAASYPTFGQASVSAHTTQAGSAGNIKADAIYGPCCRVNISAVNGAFSGGQDARDYQTVTQHDIDTAGMSLKASLDQSTTAALQTQVQSAETLVTPLHCQQKTSADRKPGYEATSVHVTLDETCTGIVYQTQALQTLITQALTTQARQQLGARYMPSGEVHIATTAQGKMTIQATGTDMWVYQFSQAEQEHLKASIAGKSQAEAKSLLLAHPGVLSVSFSTNTTLPDVQHIRFVFISY</sequence>
<evidence type="ECO:0000313" key="4">
    <source>
        <dbReference type="EMBL" id="GHO53254.1"/>
    </source>
</evidence>
<accession>A0ABQ3UKJ1</accession>
<evidence type="ECO:0000256" key="1">
    <source>
        <dbReference type="SAM" id="MobiDB-lite"/>
    </source>
</evidence>
<keyword evidence="5" id="KW-1185">Reference proteome</keyword>
<proteinExistence type="predicted"/>
<dbReference type="InterPro" id="IPR006949">
    <property type="entry name" value="Barrel_Baseplate_J-like"/>
</dbReference>
<evidence type="ECO:0000313" key="5">
    <source>
        <dbReference type="Proteomes" id="UP000654345"/>
    </source>
</evidence>
<comment type="caution">
    <text evidence="4">The sequence shown here is derived from an EMBL/GenBank/DDBJ whole genome shotgun (WGS) entry which is preliminary data.</text>
</comment>
<keyword evidence="2" id="KW-0472">Membrane</keyword>
<protein>
    <recommendedName>
        <fullName evidence="3">Baseplate protein J-like barrel domain-containing protein</fullName>
    </recommendedName>
</protein>
<feature type="domain" description="Baseplate protein J-like barrel" evidence="3">
    <location>
        <begin position="185"/>
        <end position="251"/>
    </location>
</feature>
<name>A0ABQ3UKJ1_9CHLR</name>